<dbReference type="PANTHER" id="PTHR22906">
    <property type="entry name" value="PROPERDIN"/>
    <property type="match status" value="1"/>
</dbReference>
<name>A0A8S3QRT9_MYTED</name>
<dbReference type="InterPro" id="IPR032675">
    <property type="entry name" value="LRR_dom_sf"/>
</dbReference>
<dbReference type="EMBL" id="CAJPWZ010000647">
    <property type="protein sequence ID" value="CAG2197391.1"/>
    <property type="molecule type" value="Genomic_DNA"/>
</dbReference>
<dbReference type="AlphaFoldDB" id="A0A8S3QRT9"/>
<protein>
    <submittedName>
        <fullName evidence="3">Uncharacterized protein</fullName>
    </submittedName>
</protein>
<dbReference type="InterPro" id="IPR000884">
    <property type="entry name" value="TSP1_rpt"/>
</dbReference>
<dbReference type="InterPro" id="IPR036383">
    <property type="entry name" value="TSP1_rpt_sf"/>
</dbReference>
<dbReference type="InterPro" id="IPR001611">
    <property type="entry name" value="Leu-rich_rpt"/>
</dbReference>
<keyword evidence="4" id="KW-1185">Reference proteome</keyword>
<dbReference type="SMART" id="SM00209">
    <property type="entry name" value="TSP1"/>
    <property type="match status" value="2"/>
</dbReference>
<comment type="caution">
    <text evidence="3">The sequence shown here is derived from an EMBL/GenBank/DDBJ whole genome shotgun (WGS) entry which is preliminary data.</text>
</comment>
<dbReference type="Proteomes" id="UP000683360">
    <property type="component" value="Unassembled WGS sequence"/>
</dbReference>
<dbReference type="InterPro" id="IPR052065">
    <property type="entry name" value="Compl_asym_regulator"/>
</dbReference>
<dbReference type="SUPFAM" id="SSF82895">
    <property type="entry name" value="TSP-1 type 1 repeat"/>
    <property type="match status" value="2"/>
</dbReference>
<dbReference type="PROSITE" id="PS50092">
    <property type="entry name" value="TSP1"/>
    <property type="match status" value="2"/>
</dbReference>
<evidence type="ECO:0000313" key="4">
    <source>
        <dbReference type="Proteomes" id="UP000683360"/>
    </source>
</evidence>
<accession>A0A8S3QRT9</accession>
<dbReference type="Gene3D" id="2.20.100.10">
    <property type="entry name" value="Thrombospondin type-1 (TSP1) repeat"/>
    <property type="match status" value="2"/>
</dbReference>
<dbReference type="FunFam" id="2.20.100.10:FF:000001">
    <property type="entry name" value="semaphorin-5A isoform X1"/>
    <property type="match status" value="2"/>
</dbReference>
<keyword evidence="1" id="KW-0677">Repeat</keyword>
<evidence type="ECO:0000256" key="1">
    <source>
        <dbReference type="ARBA" id="ARBA00022737"/>
    </source>
</evidence>
<sequence>MLPGVLISNQWRVCASQSNIIQCTNQPGLTQIPTNIPTDTKSLQLIRNGITSIDTTSFSGLSSLVEINLIGNDISSIESGAFVDLPSLESVLLRDNPLICCTMIDFIELAQNQTRVYVAGTCHDFNITININSFNSTRCSVDGQWGSWSSSPCSVSCGDGIGNRQRICDSPKPSVNGKDCVGTSVETMICNLGECEVDGQWGSWSTTPCSVSCGDGIGNRQRSCDSPKPSVNGKDCFGPSMETMICNLGECSVDSQWSSWSTTPCSVSCGDGIGKDKESVTAQSPLSMEKIVLDLVWKQ</sequence>
<gene>
    <name evidence="3" type="ORF">MEDL_12232</name>
</gene>
<dbReference type="PANTHER" id="PTHR22906:SF21">
    <property type="entry name" value="SEMA DOMAIN-CONTAINING PROTEIN"/>
    <property type="match status" value="1"/>
</dbReference>
<dbReference type="SUPFAM" id="SSF52058">
    <property type="entry name" value="L domain-like"/>
    <property type="match status" value="1"/>
</dbReference>
<proteinExistence type="predicted"/>
<organism evidence="3 4">
    <name type="scientific">Mytilus edulis</name>
    <name type="common">Blue mussel</name>
    <dbReference type="NCBI Taxonomy" id="6550"/>
    <lineage>
        <taxon>Eukaryota</taxon>
        <taxon>Metazoa</taxon>
        <taxon>Spiralia</taxon>
        <taxon>Lophotrochozoa</taxon>
        <taxon>Mollusca</taxon>
        <taxon>Bivalvia</taxon>
        <taxon>Autobranchia</taxon>
        <taxon>Pteriomorphia</taxon>
        <taxon>Mytilida</taxon>
        <taxon>Mytiloidea</taxon>
        <taxon>Mytilidae</taxon>
        <taxon>Mytilinae</taxon>
        <taxon>Mytilus</taxon>
    </lineage>
</organism>
<keyword evidence="2" id="KW-1015">Disulfide bond</keyword>
<dbReference type="Gene3D" id="3.80.10.10">
    <property type="entry name" value="Ribonuclease Inhibitor"/>
    <property type="match status" value="1"/>
</dbReference>
<evidence type="ECO:0000313" key="3">
    <source>
        <dbReference type="EMBL" id="CAG2197391.1"/>
    </source>
</evidence>
<reference evidence="3" key="1">
    <citation type="submission" date="2021-03" db="EMBL/GenBank/DDBJ databases">
        <authorList>
            <person name="Bekaert M."/>
        </authorList>
    </citation>
    <scope>NUCLEOTIDE SEQUENCE</scope>
</reference>
<evidence type="ECO:0000256" key="2">
    <source>
        <dbReference type="ARBA" id="ARBA00023157"/>
    </source>
</evidence>
<dbReference type="Pfam" id="PF00090">
    <property type="entry name" value="TSP_1"/>
    <property type="match status" value="3"/>
</dbReference>
<dbReference type="Pfam" id="PF13855">
    <property type="entry name" value="LRR_8"/>
    <property type="match status" value="1"/>
</dbReference>
<dbReference type="OrthoDB" id="6162789at2759"/>